<proteinExistence type="predicted"/>
<dbReference type="RefSeq" id="WP_008672284.1">
    <property type="nucleotide sequence ID" value="NZ_ANOF01000194.1"/>
</dbReference>
<protein>
    <submittedName>
        <fullName evidence="1">Uncharacterized protein</fullName>
    </submittedName>
</protein>
<reference evidence="1 2" key="1">
    <citation type="journal article" date="2013" name="Mar. Genomics">
        <title>Expression of sulfatases in Rhodopirellula baltica and the diversity of sulfatases in the genus Rhodopirellula.</title>
        <authorList>
            <person name="Wegner C.E."/>
            <person name="Richter-Heitmann T."/>
            <person name="Klindworth A."/>
            <person name="Klockow C."/>
            <person name="Richter M."/>
            <person name="Achstetter T."/>
            <person name="Glockner F.O."/>
            <person name="Harder J."/>
        </authorList>
    </citation>
    <scope>NUCLEOTIDE SEQUENCE [LARGE SCALE GENOMIC DNA]</scope>
    <source>
        <strain evidence="1 2">SH398</strain>
    </source>
</reference>
<sequence length="113" mass="12707">MEGLWFCTEAALPELSVSLIFMGAILKRYRKPICRNGRSDVTITTNQYVTPILTDRKRSVLPSRLKSNHRIGPHPDIALASVAMRPSPENTLVAYGLCERWKRGFAPLCSAFM</sequence>
<evidence type="ECO:0000313" key="1">
    <source>
        <dbReference type="EMBL" id="EMI23512.1"/>
    </source>
</evidence>
<accession>M5S773</accession>
<comment type="caution">
    <text evidence="1">The sequence shown here is derived from an EMBL/GenBank/DDBJ whole genome shotgun (WGS) entry which is preliminary data.</text>
</comment>
<name>M5S773_9BACT</name>
<dbReference type="AlphaFoldDB" id="M5S773"/>
<gene>
    <name evidence="1" type="ORF">RESH_05925</name>
</gene>
<dbReference type="EMBL" id="ANOF01000194">
    <property type="protein sequence ID" value="EMI23512.1"/>
    <property type="molecule type" value="Genomic_DNA"/>
</dbReference>
<evidence type="ECO:0000313" key="2">
    <source>
        <dbReference type="Proteomes" id="UP000011996"/>
    </source>
</evidence>
<organism evidence="1 2">
    <name type="scientific">Rhodopirellula europaea SH398</name>
    <dbReference type="NCBI Taxonomy" id="1263868"/>
    <lineage>
        <taxon>Bacteria</taxon>
        <taxon>Pseudomonadati</taxon>
        <taxon>Planctomycetota</taxon>
        <taxon>Planctomycetia</taxon>
        <taxon>Pirellulales</taxon>
        <taxon>Pirellulaceae</taxon>
        <taxon>Rhodopirellula</taxon>
    </lineage>
</organism>
<dbReference type="PATRIC" id="fig|1263868.3.peg.6432"/>
<dbReference type="Proteomes" id="UP000011996">
    <property type="component" value="Unassembled WGS sequence"/>
</dbReference>